<dbReference type="RefSeq" id="WP_091979278.1">
    <property type="nucleotide sequence ID" value="NZ_FOLO01000002.1"/>
</dbReference>
<dbReference type="OrthoDB" id="6196950at2"/>
<evidence type="ECO:0008006" key="3">
    <source>
        <dbReference type="Google" id="ProtNLM"/>
    </source>
</evidence>
<proteinExistence type="predicted"/>
<reference evidence="1 2" key="1">
    <citation type="submission" date="2016-10" db="EMBL/GenBank/DDBJ databases">
        <authorList>
            <person name="de Groot N.N."/>
        </authorList>
    </citation>
    <scope>NUCLEOTIDE SEQUENCE [LARGE SCALE GENOMIC DNA]</scope>
    <source>
        <strain evidence="1 2">DSM 6059</strain>
    </source>
</reference>
<protein>
    <recommendedName>
        <fullName evidence="3">DUF2170 domain-containing protein</fullName>
    </recommendedName>
</protein>
<evidence type="ECO:0000313" key="1">
    <source>
        <dbReference type="EMBL" id="SFB88421.1"/>
    </source>
</evidence>
<dbReference type="Proteomes" id="UP000198862">
    <property type="component" value="Unassembled WGS sequence"/>
</dbReference>
<name>A0A1I1EMU4_9GAMM</name>
<dbReference type="AlphaFoldDB" id="A0A1I1EMU4"/>
<dbReference type="InterPro" id="IPR019231">
    <property type="entry name" value="DUF2170"/>
</dbReference>
<organism evidence="1 2">
    <name type="scientific">Pseudoalteromonas denitrificans DSM 6059</name>
    <dbReference type="NCBI Taxonomy" id="1123010"/>
    <lineage>
        <taxon>Bacteria</taxon>
        <taxon>Pseudomonadati</taxon>
        <taxon>Pseudomonadota</taxon>
        <taxon>Gammaproteobacteria</taxon>
        <taxon>Alteromonadales</taxon>
        <taxon>Pseudoalteromonadaceae</taxon>
        <taxon>Pseudoalteromonas</taxon>
    </lineage>
</organism>
<gene>
    <name evidence="1" type="ORF">SAMN02745724_00356</name>
</gene>
<dbReference type="Pfam" id="PF09938">
    <property type="entry name" value="DUF2170"/>
    <property type="match status" value="1"/>
</dbReference>
<keyword evidence="2" id="KW-1185">Reference proteome</keyword>
<accession>A0A1I1EMU4</accession>
<dbReference type="STRING" id="1123010.SAMN02745724_00356"/>
<sequence>MELNELSIKLASFEAEGVSFESFLIAGDKDQEVLQVIVDGNDELPIFVTQTDEQLLCISYLFCEAEIKAELKDELNEALLRLNVPIPLSAFAKVDDRYAIFGALSVNSSFDDISHELVTLADNAIDSLDAVTAYLNE</sequence>
<evidence type="ECO:0000313" key="2">
    <source>
        <dbReference type="Proteomes" id="UP000198862"/>
    </source>
</evidence>
<dbReference type="EMBL" id="FOLO01000002">
    <property type="protein sequence ID" value="SFB88421.1"/>
    <property type="molecule type" value="Genomic_DNA"/>
</dbReference>